<evidence type="ECO:0000256" key="6">
    <source>
        <dbReference type="ARBA" id="ARBA00022843"/>
    </source>
</evidence>
<evidence type="ECO:0000256" key="5">
    <source>
        <dbReference type="ARBA" id="ARBA00022553"/>
    </source>
</evidence>
<feature type="region of interest" description="Disordered" evidence="10">
    <location>
        <begin position="170"/>
        <end position="235"/>
    </location>
</feature>
<comment type="caution">
    <text evidence="12">The sequence shown here is derived from an EMBL/GenBank/DDBJ whole genome shotgun (WGS) entry which is preliminary data.</text>
</comment>
<dbReference type="Pfam" id="PF10497">
    <property type="entry name" value="zf-4CXXC_R1"/>
    <property type="match status" value="1"/>
</dbReference>
<dbReference type="GO" id="GO:0006355">
    <property type="term" value="P:regulation of DNA-templated transcription"/>
    <property type="evidence" value="ECO:0007669"/>
    <property type="project" value="InterPro"/>
</dbReference>
<feature type="compositionally biased region" description="Low complexity" evidence="10">
    <location>
        <begin position="2042"/>
        <end position="2054"/>
    </location>
</feature>
<feature type="region of interest" description="Disordered" evidence="10">
    <location>
        <begin position="2118"/>
        <end position="2137"/>
    </location>
</feature>
<feature type="compositionally biased region" description="Low complexity" evidence="10">
    <location>
        <begin position="619"/>
        <end position="634"/>
    </location>
</feature>
<feature type="compositionally biased region" description="Basic and acidic residues" evidence="10">
    <location>
        <begin position="383"/>
        <end position="398"/>
    </location>
</feature>
<reference evidence="12 13" key="1">
    <citation type="journal article" date="2015" name="Genome Biol. Evol.">
        <title>Comparative Genomics of a Bacterivorous Green Alga Reveals Evolutionary Causalities and Consequences of Phago-Mixotrophic Mode of Nutrition.</title>
        <authorList>
            <person name="Burns J.A."/>
            <person name="Paasch A."/>
            <person name="Narechania A."/>
            <person name="Kim E."/>
        </authorList>
    </citation>
    <scope>NUCLEOTIDE SEQUENCE [LARGE SCALE GENOMIC DNA]</scope>
    <source>
        <strain evidence="12 13">PLY_AMNH</strain>
    </source>
</reference>
<feature type="region of interest" description="Disordered" evidence="10">
    <location>
        <begin position="2033"/>
        <end position="2058"/>
    </location>
</feature>
<accession>A0AAE0ENT4</accession>
<keyword evidence="9" id="KW-0539">Nucleus</keyword>
<feature type="compositionally biased region" description="Basic and acidic residues" evidence="10">
    <location>
        <begin position="463"/>
        <end position="478"/>
    </location>
</feature>
<dbReference type="PANTHER" id="PTHR31169">
    <property type="entry name" value="OS05G0300700 PROTEIN"/>
    <property type="match status" value="1"/>
</dbReference>
<evidence type="ECO:0000259" key="11">
    <source>
        <dbReference type="Pfam" id="PF10497"/>
    </source>
</evidence>
<dbReference type="InterPro" id="IPR040221">
    <property type="entry name" value="CDCA7/CDA7L"/>
</dbReference>
<feature type="region of interest" description="Disordered" evidence="10">
    <location>
        <begin position="515"/>
        <end position="669"/>
    </location>
</feature>
<feature type="compositionally biased region" description="Basic residues" evidence="10">
    <location>
        <begin position="536"/>
        <end position="548"/>
    </location>
</feature>
<evidence type="ECO:0000256" key="10">
    <source>
        <dbReference type="SAM" id="MobiDB-lite"/>
    </source>
</evidence>
<dbReference type="GO" id="GO:0005634">
    <property type="term" value="C:nucleus"/>
    <property type="evidence" value="ECO:0007669"/>
    <property type="project" value="UniProtKB-SubCell"/>
</dbReference>
<keyword evidence="7" id="KW-0805">Transcription regulation</keyword>
<gene>
    <name evidence="12" type="ORF">CYMTET_54630</name>
</gene>
<evidence type="ECO:0000256" key="3">
    <source>
        <dbReference type="ARBA" id="ARBA00022490"/>
    </source>
</evidence>
<keyword evidence="5" id="KW-0597">Phosphoprotein</keyword>
<evidence type="ECO:0000256" key="9">
    <source>
        <dbReference type="ARBA" id="ARBA00023242"/>
    </source>
</evidence>
<organism evidence="12 13">
    <name type="scientific">Cymbomonas tetramitiformis</name>
    <dbReference type="NCBI Taxonomy" id="36881"/>
    <lineage>
        <taxon>Eukaryota</taxon>
        <taxon>Viridiplantae</taxon>
        <taxon>Chlorophyta</taxon>
        <taxon>Pyramimonadophyceae</taxon>
        <taxon>Pyramimonadales</taxon>
        <taxon>Pyramimonadaceae</taxon>
        <taxon>Cymbomonas</taxon>
    </lineage>
</organism>
<keyword evidence="3" id="KW-0963">Cytoplasm</keyword>
<feature type="compositionally biased region" description="Basic and acidic residues" evidence="10">
    <location>
        <begin position="219"/>
        <end position="235"/>
    </location>
</feature>
<evidence type="ECO:0000256" key="7">
    <source>
        <dbReference type="ARBA" id="ARBA00023015"/>
    </source>
</evidence>
<feature type="compositionally biased region" description="Gly residues" evidence="10">
    <location>
        <begin position="1771"/>
        <end position="1781"/>
    </location>
</feature>
<evidence type="ECO:0000313" key="12">
    <source>
        <dbReference type="EMBL" id="KAK3235146.1"/>
    </source>
</evidence>
<feature type="compositionally biased region" description="Basic and acidic residues" evidence="10">
    <location>
        <begin position="642"/>
        <end position="651"/>
    </location>
</feature>
<feature type="compositionally biased region" description="Acidic residues" evidence="10">
    <location>
        <begin position="284"/>
        <end position="294"/>
    </location>
</feature>
<feature type="region of interest" description="Disordered" evidence="10">
    <location>
        <begin position="860"/>
        <end position="882"/>
    </location>
</feature>
<dbReference type="Proteomes" id="UP001190700">
    <property type="component" value="Unassembled WGS sequence"/>
</dbReference>
<dbReference type="InterPro" id="IPR018866">
    <property type="entry name" value="Znf-4CXXC_R1"/>
</dbReference>
<keyword evidence="13" id="KW-1185">Reference proteome</keyword>
<protein>
    <recommendedName>
        <fullName evidence="11">Zinc-finger domain-containing protein</fullName>
    </recommendedName>
</protein>
<feature type="compositionally biased region" description="Low complexity" evidence="10">
    <location>
        <begin position="483"/>
        <end position="493"/>
    </location>
</feature>
<keyword evidence="8" id="KW-0804">Transcription</keyword>
<feature type="non-terminal residue" evidence="12">
    <location>
        <position position="2137"/>
    </location>
</feature>
<keyword evidence="4" id="KW-1017">Isopeptide bond</keyword>
<evidence type="ECO:0000256" key="2">
    <source>
        <dbReference type="ARBA" id="ARBA00004496"/>
    </source>
</evidence>
<feature type="region of interest" description="Disordered" evidence="10">
    <location>
        <begin position="1560"/>
        <end position="1589"/>
    </location>
</feature>
<feature type="region of interest" description="Disordered" evidence="10">
    <location>
        <begin position="2087"/>
        <end position="2112"/>
    </location>
</feature>
<proteinExistence type="predicted"/>
<evidence type="ECO:0000256" key="1">
    <source>
        <dbReference type="ARBA" id="ARBA00004123"/>
    </source>
</evidence>
<sequence>MGPELQKLLRQESWGREYYTREHLARLYGSTVPWGRENRGSKTWCKDVHPPGCQECTSCHFCRQKTTDVKTFCKCAHARGRIVAGKARGQWCGWCLEMRIGENIDEALQDPEWMCPICRDICNCSGANCLRSRRGLPPTNQLVHEASNLHYDSVAHYVILALLTEGGARPLPDLSDLPGSRRRVAGKAQGSRQNRGRNMGKQEATNTEEGLGELSQRGARAEQPDVHAEQARRRVQDQVSRLQVLFPMPASWSAPDREARRSGVGGDSNDECTDSESDDRPSDDGSDVEQDEAEVPISRLGADPRFRRRSAADGSPIGSAPARKRTRVHAADGRSAAGIHVEVAGDYGADHEVLGGGQHPSSEMAEQDLPDGFVVSDQEEEEVSVHSDSSQDRTRAQKDPLFTSRYPRSGMKADPLKLGGGRRLGTHGTPAAAPELSGSDGGEGAEAGEEDGFVISDQSESEVSLHSDGSQDRTRGGKDPLFGAGRTRAAAAEGRARGPGTVADDAYHAALAAVAAAKRPSLPTFDSDDEEDARRAAGRARHRLQKRQRPPDPARPGKARRQKASGAVAASSQQRPRTRPKPSRTSEGAGRARGRPQRSAQLWEFSDEESGAAWTAAREAQPGGAPPGSASAEHGAAEGDAPEGKASRGEEGAGVLQPQRPEGPRSPGGFRALVCDIEAAPWPRGDGPAAALLQCARPFLQRLPNRNAVITEAPELAGAGGDGAGCIADLQDLMAASDALVLLAERLPASQLPSLCRRLPRPRHDDPLSVTIDTSQPLAPPATRLAPGLPLCDFSRSGAPARMVLLRLGFRLMEAAAGKGAAAPLSTAIASVLAMLGEMAAELVYLRTLKDAIAARSPGAASGPPVAAAGGEIPAGDGSELGARRRGAAAEELLKVAHFLVETTVAHMHAALHRRDMRNPRNHAYLELIGPSLGAFLDPSLPLQPALRTAVFRVVAAATATCAEPPASSGDRGGGEAGGVDDAAMLEAEDEEEFERQVMEAQARKAQRVAARTLAQRVQQHIWPWVRALLEADFPNRCPAVAGVAPGNSGRAGREGGDALGASPEGTGLTVGALVRMFGVSCGALVCAGELRWEDVEAEAQQPQGRGDAFWLESNRLYRQLAVRLVAAALRNIRAFPPEHGADPHVLMRLWLLAAADPAAAASSRGRRLHAQLTRALTCVPACVSYLSGACTRGAGVDAVAQLEAAGRQIAGAPGQAAAWSAAFLRALACREDELAADAELGLVGGRRAHRAAATWRRSAAGLLGAVVRGLGPSLAGGGGKDMGELRELLGRLADLLLAVVGSGGQPPVAAMHTWLPTLVAGAAASMLWKPAEGGASVGRGGGPLALDPGILGKAVLPFVRLCLEPMPPQPGGEARAGSHEAEAEGASAAAQRRGALVQALICAGAPPGQGRLTPAADPTWGLRHLVLATFVPRYWRLAGAAPGMASSAARHQGLEAVLFVRSMLLRLNSYRELAADGGEAATGGSDEAQAAAAIRAHLPLLLGPLLDAATGVQPSSPALRRAGELCGRVYALVDELLGKVNCVRQSAVQGARLAANQEAEGGRRDEVSGGARPSRQLLQSEGARAGAGVRGGGVDISGALLCNVATVCCGGVPAELVRPSRGCPGMDGLPRGPPPIKCFLASRRHRCEALTGEPLSSAGPVPGSDLLGPGGGEPLRLLGRLPQEAFENIVGEQARRCSPWWSGLPLGLLPAYTLPPPSQPRGPGLLPTCFPTCSAARPTIQLPSVPCIRLRPQSVKAHIDRAMGKLRGPCTGGPVGGSGQSPGVTAGAAPQASSAISAPPGDGGLTPAQETLRAAKVAVQTLQLARKVAGLGPELRGVVRDRLLPTLHSCLSGGTPWRGLRGLYQEYAALCDATEALEAHRLPSILAAASANATRPPIPKARAIVPPENSISCTPPACAAPSPAAQETPSLAAPSTPCSESFVTPDDVLACPTQWVGKTVHLMGVAVAKDPTSGVTPVKRAVASEGGAQRASVVNFCFLHLASSRSAPSGACVKLKMAHSAADACTILDPLQLPARPPSDPVQSSSRSSAPVAGAEEEGTRLLVTNLKVMMNKDRLELLGRSTSRIAPYRGGGAGAQTPQKRPRTEEMELEWPAASCASTAEYSSQSTLPSTQGTQ</sequence>
<feature type="compositionally biased region" description="Low complexity" evidence="10">
    <location>
        <begin position="860"/>
        <end position="871"/>
    </location>
</feature>
<feature type="region of interest" description="Disordered" evidence="10">
    <location>
        <begin position="1771"/>
        <end position="1808"/>
    </location>
</feature>
<name>A0AAE0ENT4_9CHLO</name>
<feature type="domain" description="Zinc-finger" evidence="11">
    <location>
        <begin position="54"/>
        <end position="157"/>
    </location>
</feature>
<dbReference type="EMBL" id="LGRX02035357">
    <property type="protein sequence ID" value="KAK3235146.1"/>
    <property type="molecule type" value="Genomic_DNA"/>
</dbReference>
<dbReference type="PANTHER" id="PTHR31169:SF23">
    <property type="entry name" value="OS03G0572250 PROTEIN"/>
    <property type="match status" value="1"/>
</dbReference>
<feature type="compositionally biased region" description="Acidic residues" evidence="10">
    <location>
        <begin position="268"/>
        <end position="277"/>
    </location>
</feature>
<evidence type="ECO:0000256" key="8">
    <source>
        <dbReference type="ARBA" id="ARBA00023163"/>
    </source>
</evidence>
<dbReference type="GO" id="GO:0005737">
    <property type="term" value="C:cytoplasm"/>
    <property type="evidence" value="ECO:0007669"/>
    <property type="project" value="UniProtKB-SubCell"/>
</dbReference>
<evidence type="ECO:0000313" key="13">
    <source>
        <dbReference type="Proteomes" id="UP001190700"/>
    </source>
</evidence>
<feature type="region of interest" description="Disordered" evidence="10">
    <location>
        <begin position="253"/>
        <end position="335"/>
    </location>
</feature>
<feature type="compositionally biased region" description="Low complexity" evidence="10">
    <location>
        <begin position="1782"/>
        <end position="1801"/>
    </location>
</feature>
<evidence type="ECO:0000256" key="4">
    <source>
        <dbReference type="ARBA" id="ARBA00022499"/>
    </source>
</evidence>
<keyword evidence="6" id="KW-0832">Ubl conjugation</keyword>
<comment type="subcellular location">
    <subcellularLocation>
        <location evidence="2">Cytoplasm</location>
    </subcellularLocation>
    <subcellularLocation>
        <location evidence="1">Nucleus</location>
    </subcellularLocation>
</comment>
<feature type="region of interest" description="Disordered" evidence="10">
    <location>
        <begin position="349"/>
        <end position="501"/>
    </location>
</feature>